<name>B6YT28_THEON</name>
<dbReference type="HOGENOM" id="CLU_910965_0_0_2"/>
<dbReference type="RefSeq" id="WP_012571188.1">
    <property type="nucleotide sequence ID" value="NC_011529.1"/>
</dbReference>
<dbReference type="KEGG" id="ton:TON_0230"/>
<dbReference type="OrthoDB" id="93466at2157"/>
<gene>
    <name evidence="1" type="ordered locus">TON_0230</name>
</gene>
<evidence type="ECO:0000313" key="1">
    <source>
        <dbReference type="EMBL" id="ACJ15715.1"/>
    </source>
</evidence>
<proteinExistence type="predicted"/>
<dbReference type="SUPFAM" id="SSF82171">
    <property type="entry name" value="DPP6 N-terminal domain-like"/>
    <property type="match status" value="1"/>
</dbReference>
<organism evidence="1 2">
    <name type="scientific">Thermococcus onnurineus (strain NA1)</name>
    <dbReference type="NCBI Taxonomy" id="523850"/>
    <lineage>
        <taxon>Archaea</taxon>
        <taxon>Methanobacteriati</taxon>
        <taxon>Methanobacteriota</taxon>
        <taxon>Thermococci</taxon>
        <taxon>Thermococcales</taxon>
        <taxon>Thermococcaceae</taxon>
        <taxon>Thermococcus</taxon>
    </lineage>
</organism>
<reference evidence="1 2" key="1">
    <citation type="journal article" date="2008" name="J. Bacteriol.">
        <title>The complete genome sequence of Thermococcus onnurineus NA1 reveals a mixed heterotrophic and carboxydotrophic metabolism.</title>
        <authorList>
            <person name="Lee H.S."/>
            <person name="Kang S.G."/>
            <person name="Bae S.S."/>
            <person name="Lim J.K."/>
            <person name="Cho Y."/>
            <person name="Kim Y.J."/>
            <person name="Jeon J.H."/>
            <person name="Cha S.S."/>
            <person name="Kwon K.K."/>
            <person name="Kim H.T."/>
            <person name="Park C.J."/>
            <person name="Lee H.W."/>
            <person name="Kim S.I."/>
            <person name="Chun J."/>
            <person name="Colwell R.R."/>
            <person name="Kim S.J."/>
            <person name="Lee J.H."/>
        </authorList>
    </citation>
    <scope>NUCLEOTIDE SEQUENCE [LARGE SCALE GENOMIC DNA]</scope>
    <source>
        <strain evidence="1 2">NA1</strain>
    </source>
</reference>
<dbReference type="STRING" id="523850.TON_0230"/>
<evidence type="ECO:0000313" key="2">
    <source>
        <dbReference type="Proteomes" id="UP000002727"/>
    </source>
</evidence>
<accession>B6YT28</accession>
<protein>
    <submittedName>
        <fullName evidence="1">Uncharacterized protein</fullName>
    </submittedName>
</protein>
<dbReference type="EMBL" id="CP000855">
    <property type="protein sequence ID" value="ACJ15715.1"/>
    <property type="molecule type" value="Genomic_DNA"/>
</dbReference>
<dbReference type="PATRIC" id="fig|523850.10.peg.232"/>
<dbReference type="GeneID" id="7017892"/>
<keyword evidence="2" id="KW-1185">Reference proteome</keyword>
<dbReference type="AlphaFoldDB" id="B6YT28"/>
<sequence>MGRNKVAISILIFCLLFVFFLPKGLLIPADVKDVDFGEVPSSLHCPPNIHIKTEYYQYKLNHFVNFTLIQNQTPMANITLRGVEGKYLCLPEGILVYAYYPGSSRSWAGTTLALFDYNMSLKWWRPASGYPLRYTQDGLILVSSAPFGSGGESCAYIMNISTGETTFRFCPDVLGAHISDVRIIGDKAYVTVGWPDRGWSSLKTKVILYIVEGKKVKRKTITSINGEGLGIRVRVDADDSHVAVAYYLKNEKGEEKNGVCIYTAGHLIKIACKSFNDRPYDVKLDGNIVYIKTWNSVKAYKIIGP</sequence>
<dbReference type="eggNOG" id="arCOG10107">
    <property type="taxonomic scope" value="Archaea"/>
</dbReference>
<dbReference type="Proteomes" id="UP000002727">
    <property type="component" value="Chromosome"/>
</dbReference>